<organism evidence="3 4">
    <name type="scientific">Chryseobacterium zhengzhouense</name>
    <dbReference type="NCBI Taxonomy" id="1636086"/>
    <lineage>
        <taxon>Bacteria</taxon>
        <taxon>Pseudomonadati</taxon>
        <taxon>Bacteroidota</taxon>
        <taxon>Flavobacteriia</taxon>
        <taxon>Flavobacteriales</taxon>
        <taxon>Weeksellaceae</taxon>
        <taxon>Chryseobacterium group</taxon>
        <taxon>Chryseobacterium</taxon>
    </lineage>
</organism>
<accession>A0ABW2LYH8</accession>
<dbReference type="EMBL" id="JBHTCR010000004">
    <property type="protein sequence ID" value="MFC7347403.1"/>
    <property type="molecule type" value="Genomic_DNA"/>
</dbReference>
<protein>
    <submittedName>
        <fullName evidence="3">T9SS type A sorting domain-containing protein</fullName>
    </submittedName>
</protein>
<comment type="caution">
    <text evidence="3">The sequence shown here is derived from an EMBL/GenBank/DDBJ whole genome shotgun (WGS) entry which is preliminary data.</text>
</comment>
<evidence type="ECO:0000313" key="3">
    <source>
        <dbReference type="EMBL" id="MFC7347403.1"/>
    </source>
</evidence>
<evidence type="ECO:0000256" key="1">
    <source>
        <dbReference type="ARBA" id="ARBA00022729"/>
    </source>
</evidence>
<keyword evidence="1" id="KW-0732">Signal</keyword>
<name>A0ABW2LYH8_9FLAO</name>
<keyword evidence="4" id="KW-1185">Reference proteome</keyword>
<reference evidence="4" key="1">
    <citation type="journal article" date="2019" name="Int. J. Syst. Evol. Microbiol.">
        <title>The Global Catalogue of Microorganisms (GCM) 10K type strain sequencing project: providing services to taxonomists for standard genome sequencing and annotation.</title>
        <authorList>
            <consortium name="The Broad Institute Genomics Platform"/>
            <consortium name="The Broad Institute Genome Sequencing Center for Infectious Disease"/>
            <person name="Wu L."/>
            <person name="Ma J."/>
        </authorList>
    </citation>
    <scope>NUCLEOTIDE SEQUENCE [LARGE SCALE GENOMIC DNA]</scope>
    <source>
        <strain evidence="4">CCUG 54781</strain>
    </source>
</reference>
<dbReference type="RefSeq" id="WP_378178868.1">
    <property type="nucleotide sequence ID" value="NZ_JBHTCR010000004.1"/>
</dbReference>
<dbReference type="NCBIfam" id="TIGR04183">
    <property type="entry name" value="Por_Secre_tail"/>
    <property type="match status" value="1"/>
</dbReference>
<dbReference type="InterPro" id="IPR026444">
    <property type="entry name" value="Secre_tail"/>
</dbReference>
<feature type="domain" description="Secretion system C-terminal sorting" evidence="2">
    <location>
        <begin position="415"/>
        <end position="476"/>
    </location>
</feature>
<sequence>MKKIMTAVLALYFAYFYTQITLTKDLTFGNNGVVEIGTRTNSMLQLSYYNTPTFQGDKLFLNQTTYNGSNNFIGRKFYRLNNNGTLDSTFGNNGEVSVVTSIHESDSFYSDSNKFYLNSGEKYLSSGQVETGFGNINSSLTTSYHHYKIVLPDGKIISRNQQSISKYDPTGLPDAAFGNNGVQTLISSLENTSTSFGDLVYYDNDFLYEVVINQGGQPHIRKINFSSGNLDSSYGQSGYSQFSSTLSNPVLYCGSSVISQNNTSFIHNYKNGTDGQLTKTNSSGNVDNTFGINGKIDYSDSYVFNGDNYSSAENKPLLYGNYIFLISASYDLNGATTLTKIGLRGYDQSGNQIFINGNVHDVLQEINLTDTFYPIIKDNYLYIFYDNKISRYIFNQSILSINTVMKNKDSINFSNPFKDVLNLNNDEKIKSVEIYDETGRLALKTNKAKNIDTSSLNKGIYFIKITTELNQIISKKGIKN</sequence>
<dbReference type="Proteomes" id="UP001596550">
    <property type="component" value="Unassembled WGS sequence"/>
</dbReference>
<dbReference type="Pfam" id="PF18962">
    <property type="entry name" value="Por_Secre_tail"/>
    <property type="match status" value="1"/>
</dbReference>
<evidence type="ECO:0000259" key="2">
    <source>
        <dbReference type="Pfam" id="PF18962"/>
    </source>
</evidence>
<dbReference type="Gene3D" id="2.80.10.50">
    <property type="match status" value="1"/>
</dbReference>
<evidence type="ECO:0000313" key="4">
    <source>
        <dbReference type="Proteomes" id="UP001596550"/>
    </source>
</evidence>
<proteinExistence type="predicted"/>
<gene>
    <name evidence="3" type="ORF">ACFQO9_11810</name>
</gene>